<keyword evidence="2" id="KW-1185">Reference proteome</keyword>
<name>A0A8J2FSA7_9BACT</name>
<sequence>MPFASEHLEGALGAHGRSILVVDPNEMTGDIVGDLDEEIVPLCARLY</sequence>
<organism evidence="1 2">
    <name type="scientific">Candidatus Methylacidithermus pantelleriae</name>
    <dbReference type="NCBI Taxonomy" id="2744239"/>
    <lineage>
        <taxon>Bacteria</taxon>
        <taxon>Pseudomonadati</taxon>
        <taxon>Verrucomicrobiota</taxon>
        <taxon>Methylacidiphilae</taxon>
        <taxon>Methylacidiphilales</taxon>
        <taxon>Methylacidiphilaceae</taxon>
        <taxon>Candidatus Methylacidithermus</taxon>
    </lineage>
</organism>
<accession>A0A8J2FSA7</accession>
<gene>
    <name evidence="1" type="ORF">MPNT_220021</name>
</gene>
<protein>
    <submittedName>
        <fullName evidence="1">Uncharacterized protein</fullName>
    </submittedName>
</protein>
<evidence type="ECO:0000313" key="1">
    <source>
        <dbReference type="EMBL" id="CAF0697500.1"/>
    </source>
</evidence>
<proteinExistence type="predicted"/>
<evidence type="ECO:0000313" key="2">
    <source>
        <dbReference type="Proteomes" id="UP000663859"/>
    </source>
</evidence>
<comment type="caution">
    <text evidence="1">The sequence shown here is derived from an EMBL/GenBank/DDBJ whole genome shotgun (WGS) entry which is preliminary data.</text>
</comment>
<dbReference type="AlphaFoldDB" id="A0A8J2FSA7"/>
<reference evidence="1" key="1">
    <citation type="submission" date="2021-02" db="EMBL/GenBank/DDBJ databases">
        <authorList>
            <person name="Cremers G."/>
            <person name="Picone N."/>
        </authorList>
    </citation>
    <scope>NUCLEOTIDE SEQUENCE</scope>
    <source>
        <strain evidence="1">PQ17</strain>
    </source>
</reference>
<dbReference type="EMBL" id="CAJNOB010000015">
    <property type="protein sequence ID" value="CAF0697500.1"/>
    <property type="molecule type" value="Genomic_DNA"/>
</dbReference>
<dbReference type="Proteomes" id="UP000663859">
    <property type="component" value="Unassembled WGS sequence"/>
</dbReference>